<organism evidence="1 2">
    <name type="scientific">Anoxynatronum sibiricum</name>
    <dbReference type="NCBI Taxonomy" id="210623"/>
    <lineage>
        <taxon>Bacteria</taxon>
        <taxon>Bacillati</taxon>
        <taxon>Bacillota</taxon>
        <taxon>Clostridia</taxon>
        <taxon>Eubacteriales</taxon>
        <taxon>Clostridiaceae</taxon>
        <taxon>Anoxynatronum</taxon>
    </lineage>
</organism>
<comment type="caution">
    <text evidence="1">The sequence shown here is derived from an EMBL/GenBank/DDBJ whole genome shotgun (WGS) entry which is preliminary data.</text>
</comment>
<name>A0ABU9VX59_9CLOT</name>
<evidence type="ECO:0000313" key="2">
    <source>
        <dbReference type="Proteomes" id="UP001407405"/>
    </source>
</evidence>
<proteinExistence type="predicted"/>
<evidence type="ECO:0000313" key="1">
    <source>
        <dbReference type="EMBL" id="MEN1761757.1"/>
    </source>
</evidence>
<dbReference type="Proteomes" id="UP001407405">
    <property type="component" value="Unassembled WGS sequence"/>
</dbReference>
<keyword evidence="2" id="KW-1185">Reference proteome</keyword>
<dbReference type="RefSeq" id="WP_343187044.1">
    <property type="nucleotide sequence ID" value="NZ_JBCITM010000021.1"/>
</dbReference>
<gene>
    <name evidence="1" type="ORF">AAIG11_14820</name>
</gene>
<sequence>MKRKVIPFKKNGTCTRQNHSSTPKISHEAISSVEQRVSGDNRGCLASYLKEEAERVRTMALLMEVAETICREEKEDDN</sequence>
<accession>A0ABU9VX59</accession>
<reference evidence="1 2" key="1">
    <citation type="submission" date="2024-04" db="EMBL/GenBank/DDBJ databases">
        <title>Genome sequencing and metabolic network reconstruction of aminoacids and betaine degradation by Anoxynatronum sibiricum.</title>
        <authorList>
            <person name="Detkova E.N."/>
            <person name="Boltjanskaja Y.V."/>
            <person name="Mardanov A.V."/>
            <person name="Kevbrin V."/>
        </authorList>
    </citation>
    <scope>NUCLEOTIDE SEQUENCE [LARGE SCALE GENOMIC DNA]</scope>
    <source>
        <strain evidence="1 2">Z-7981</strain>
    </source>
</reference>
<protein>
    <submittedName>
        <fullName evidence="1">Uncharacterized protein</fullName>
    </submittedName>
</protein>
<dbReference type="EMBL" id="JBCITM010000021">
    <property type="protein sequence ID" value="MEN1761757.1"/>
    <property type="molecule type" value="Genomic_DNA"/>
</dbReference>